<dbReference type="Pfam" id="PF03684">
    <property type="entry name" value="UPF0179"/>
    <property type="match status" value="1"/>
</dbReference>
<comment type="caution">
    <text evidence="3">The sequence shown here is derived from an EMBL/GenBank/DDBJ whole genome shotgun (WGS) entry which is preliminary data.</text>
</comment>
<dbReference type="EMBL" id="LNGD01000019">
    <property type="protein sequence ID" value="KYC53041.1"/>
    <property type="molecule type" value="Genomic_DNA"/>
</dbReference>
<evidence type="ECO:0000256" key="1">
    <source>
        <dbReference type="ARBA" id="ARBA00010824"/>
    </source>
</evidence>
<dbReference type="PANTHER" id="PTHR40699">
    <property type="entry name" value="UPF0179 PROTEIN MJ1627"/>
    <property type="match status" value="1"/>
</dbReference>
<dbReference type="AlphaFoldDB" id="A0A150J777"/>
<evidence type="ECO:0000256" key="2">
    <source>
        <dbReference type="HAMAP-Rule" id="MF_00498"/>
    </source>
</evidence>
<reference evidence="3 4" key="1">
    <citation type="journal article" date="2016" name="ISME J.">
        <title>Chasing the elusive Euryarchaeota class WSA2: genomes reveal a uniquely fastidious methyl-reducing methanogen.</title>
        <authorList>
            <person name="Nobu M.K."/>
            <person name="Narihiro T."/>
            <person name="Kuroda K."/>
            <person name="Mei R."/>
            <person name="Liu W.T."/>
        </authorList>
    </citation>
    <scope>NUCLEOTIDE SEQUENCE [LARGE SCALE GENOMIC DNA]</scope>
    <source>
        <strain evidence="3">U1lsi0528_Bin089</strain>
    </source>
</reference>
<evidence type="ECO:0000313" key="4">
    <source>
        <dbReference type="Proteomes" id="UP000075578"/>
    </source>
</evidence>
<evidence type="ECO:0000313" key="3">
    <source>
        <dbReference type="EMBL" id="KYC53041.1"/>
    </source>
</evidence>
<organism evidence="3 4">
    <name type="scientific">Candidatus Methanofastidiosum methylothiophilum</name>
    <dbReference type="NCBI Taxonomy" id="1705564"/>
    <lineage>
        <taxon>Archaea</taxon>
        <taxon>Methanobacteriati</taxon>
        <taxon>Methanobacteriota</taxon>
        <taxon>Stenosarchaea group</taxon>
        <taxon>Candidatus Methanofastidiosia</taxon>
        <taxon>Candidatus Methanofastidiosales</taxon>
        <taxon>Candidatus Methanofastidiosaceae</taxon>
        <taxon>Candidatus Methanofastidiosum</taxon>
    </lineage>
</organism>
<proteinExistence type="inferred from homology"/>
<dbReference type="HAMAP" id="MF_00498">
    <property type="entry name" value="UPF0179"/>
    <property type="match status" value="1"/>
</dbReference>
<dbReference type="PANTHER" id="PTHR40699:SF1">
    <property type="entry name" value="UPF0179 PROTEIN MJ1627"/>
    <property type="match status" value="1"/>
</dbReference>
<name>A0A150J777_9EURY</name>
<accession>A0A150J777</accession>
<dbReference type="Proteomes" id="UP000075578">
    <property type="component" value="Unassembled WGS sequence"/>
</dbReference>
<gene>
    <name evidence="3" type="ORF">AMQ74_00534</name>
</gene>
<comment type="similarity">
    <text evidence="1 2">Belongs to the UPF0179 family.</text>
</comment>
<sequence length="142" mass="15757">MILTLLPKNLAKSGFSFVAGKGDKECKECRFFKTCVENLKEGRIYIVSSVRNIEHPCSIHDSGVKLVEVIESSIEAAIPKKFAIEGSTGIFSFSCKESCPSRDYCMPDGLIIGDKFEILSIKEKIECPLGHNIVRVTLKLKD</sequence>
<protein>
    <recommendedName>
        <fullName evidence="2">UPF0179 protein AMQ74_00534</fullName>
    </recommendedName>
</protein>
<dbReference type="InterPro" id="IPR005369">
    <property type="entry name" value="UPF0179"/>
</dbReference>